<name>A0AAV7FGR1_ARIFI</name>
<feature type="region of interest" description="Disordered" evidence="1">
    <location>
        <begin position="212"/>
        <end position="241"/>
    </location>
</feature>
<dbReference type="EMBL" id="JAINDJ010000002">
    <property type="protein sequence ID" value="KAG9459789.1"/>
    <property type="molecule type" value="Genomic_DNA"/>
</dbReference>
<evidence type="ECO:0000313" key="4">
    <source>
        <dbReference type="Proteomes" id="UP000825729"/>
    </source>
</evidence>
<dbReference type="AlphaFoldDB" id="A0AAV7FGR1"/>
<evidence type="ECO:0000256" key="2">
    <source>
        <dbReference type="SAM" id="Phobius"/>
    </source>
</evidence>
<keyword evidence="2" id="KW-1133">Transmembrane helix</keyword>
<sequence length="297" mass="32514">MEVLSLTPPDPLRSPCRSVGHASAHRMRSKGFESRVIYARIVTSLDMQSSISIVFPPRDVQASLRINGVKVSAYVKISRALKRHRTDAVMSEYIYVNTDRIKFGGPFVPFEIHLQDGRVLVCGTLRRGNGGNGVDGASVWAMECEEGGFDVAVSGGLVDVCFAGSSLGRPALLNGVVDFKKKRWKELGSIPEGDDAVNEKYSMEIVEHLTTDVNEMSSTDFDPHYRADEEEEEEGEEEAEEEEEVLEEVEAQEASWFNAGVRLGVGLGLGMCIGVGVTVGLVVRTYRATSGALRRLI</sequence>
<dbReference type="PANTHER" id="PTHR37244:SF1">
    <property type="entry name" value="NADP-SPECIFIC GLUTAMATE DEHYDROGENASE"/>
    <property type="match status" value="1"/>
</dbReference>
<evidence type="ECO:0000256" key="1">
    <source>
        <dbReference type="SAM" id="MobiDB-lite"/>
    </source>
</evidence>
<accession>A0AAV7FGR1</accession>
<keyword evidence="2" id="KW-0472">Membrane</keyword>
<protein>
    <submittedName>
        <fullName evidence="3">Uncharacterized protein</fullName>
    </submittedName>
</protein>
<keyword evidence="4" id="KW-1185">Reference proteome</keyword>
<reference evidence="3 4" key="1">
    <citation type="submission" date="2021-07" db="EMBL/GenBank/DDBJ databases">
        <title>The Aristolochia fimbriata genome: insights into angiosperm evolution, floral development and chemical biosynthesis.</title>
        <authorList>
            <person name="Jiao Y."/>
        </authorList>
    </citation>
    <scope>NUCLEOTIDE SEQUENCE [LARGE SCALE GENOMIC DNA]</scope>
    <source>
        <strain evidence="3">IBCAS-2021</strain>
        <tissue evidence="3">Leaf</tissue>
    </source>
</reference>
<feature type="region of interest" description="Disordered" evidence="1">
    <location>
        <begin position="1"/>
        <end position="24"/>
    </location>
</feature>
<feature type="transmembrane region" description="Helical" evidence="2">
    <location>
        <begin position="263"/>
        <end position="286"/>
    </location>
</feature>
<comment type="caution">
    <text evidence="3">The sequence shown here is derived from an EMBL/GenBank/DDBJ whole genome shotgun (WGS) entry which is preliminary data.</text>
</comment>
<gene>
    <name evidence="3" type="ORF">H6P81_004297</name>
</gene>
<dbReference type="PANTHER" id="PTHR37244">
    <property type="entry name" value="NADP-SPECIFIC GLUTAMATE DEHYDROGENASE"/>
    <property type="match status" value="1"/>
</dbReference>
<organism evidence="3 4">
    <name type="scientific">Aristolochia fimbriata</name>
    <name type="common">White veined hardy Dutchman's pipe vine</name>
    <dbReference type="NCBI Taxonomy" id="158543"/>
    <lineage>
        <taxon>Eukaryota</taxon>
        <taxon>Viridiplantae</taxon>
        <taxon>Streptophyta</taxon>
        <taxon>Embryophyta</taxon>
        <taxon>Tracheophyta</taxon>
        <taxon>Spermatophyta</taxon>
        <taxon>Magnoliopsida</taxon>
        <taxon>Magnoliidae</taxon>
        <taxon>Piperales</taxon>
        <taxon>Aristolochiaceae</taxon>
        <taxon>Aristolochia</taxon>
    </lineage>
</organism>
<evidence type="ECO:0000313" key="3">
    <source>
        <dbReference type="EMBL" id="KAG9459789.1"/>
    </source>
</evidence>
<keyword evidence="2" id="KW-0812">Transmembrane</keyword>
<dbReference type="Proteomes" id="UP000825729">
    <property type="component" value="Unassembled WGS sequence"/>
</dbReference>
<feature type="compositionally biased region" description="Acidic residues" evidence="1">
    <location>
        <begin position="228"/>
        <end position="241"/>
    </location>
</feature>
<proteinExistence type="predicted"/>